<gene>
    <name evidence="3" type="ORF">GSMUA_342240.1</name>
</gene>
<dbReference type="InterPro" id="IPR027353">
    <property type="entry name" value="NET_dom"/>
</dbReference>
<feature type="region of interest" description="Disordered" evidence="1">
    <location>
        <begin position="244"/>
        <end position="271"/>
    </location>
</feature>
<evidence type="ECO:0000259" key="2">
    <source>
        <dbReference type="Pfam" id="PF17035"/>
    </source>
</evidence>
<accession>A0A8D6ZJK3</accession>
<organism evidence="3">
    <name type="scientific">Musa acuminata subsp. malaccensis</name>
    <name type="common">Wild banana</name>
    <name type="synonym">Musa malaccensis</name>
    <dbReference type="NCBI Taxonomy" id="214687"/>
    <lineage>
        <taxon>Eukaryota</taxon>
        <taxon>Viridiplantae</taxon>
        <taxon>Streptophyta</taxon>
        <taxon>Embryophyta</taxon>
        <taxon>Tracheophyta</taxon>
        <taxon>Spermatophyta</taxon>
        <taxon>Magnoliopsida</taxon>
        <taxon>Liliopsida</taxon>
        <taxon>Zingiberales</taxon>
        <taxon>Musaceae</taxon>
        <taxon>Musa</taxon>
    </lineage>
</organism>
<evidence type="ECO:0000256" key="1">
    <source>
        <dbReference type="SAM" id="MobiDB-lite"/>
    </source>
</evidence>
<dbReference type="InterPro" id="IPR052442">
    <property type="entry name" value="Env_Response_Regulator"/>
</dbReference>
<dbReference type="Pfam" id="PF17035">
    <property type="entry name" value="BET"/>
    <property type="match status" value="1"/>
</dbReference>
<dbReference type="PANTHER" id="PTHR46136:SF33">
    <property type="entry name" value="TRANSCRIPTION FACTOR GTE10"/>
    <property type="match status" value="1"/>
</dbReference>
<protein>
    <submittedName>
        <fullName evidence="3">(wild Malaysian banana) hypothetical protein</fullName>
    </submittedName>
</protein>
<feature type="region of interest" description="Disordered" evidence="1">
    <location>
        <begin position="351"/>
        <end position="373"/>
    </location>
</feature>
<dbReference type="EMBL" id="HG996472">
    <property type="protein sequence ID" value="CAG1830971.1"/>
    <property type="molecule type" value="Genomic_DNA"/>
</dbReference>
<dbReference type="AlphaFoldDB" id="A0A8D6ZJK3"/>
<reference evidence="3" key="1">
    <citation type="submission" date="2021-03" db="EMBL/GenBank/DDBJ databases">
        <authorList>
            <consortium name="Genoscope - CEA"/>
            <person name="William W."/>
        </authorList>
    </citation>
    <scope>NUCLEOTIDE SEQUENCE</scope>
    <source>
        <strain evidence="3">Doubled-haploid Pahang</strain>
    </source>
</reference>
<feature type="region of interest" description="Disordered" evidence="1">
    <location>
        <begin position="388"/>
        <end position="413"/>
    </location>
</feature>
<feature type="region of interest" description="Disordered" evidence="1">
    <location>
        <begin position="71"/>
        <end position="221"/>
    </location>
</feature>
<feature type="compositionally biased region" description="Low complexity" evidence="1">
    <location>
        <begin position="119"/>
        <end position="140"/>
    </location>
</feature>
<feature type="compositionally biased region" description="Basic and acidic residues" evidence="1">
    <location>
        <begin position="165"/>
        <end position="221"/>
    </location>
</feature>
<proteinExistence type="predicted"/>
<evidence type="ECO:0000313" key="3">
    <source>
        <dbReference type="EMBL" id="CAG1830971.1"/>
    </source>
</evidence>
<sequence>MPEHVIDFLRRNIAASQTSADEVEIDLHAMSDDLLFELRKLLDDYMVRERLKDQTKSEPCEIEIINESGLSNSSMHPCKGNEPIEEDVDIVGNDPPVSRYPPVVIEKDTMLRSGKRCRSSSSSSDSGSSSSDSDSGSSSESESDVKVASPMKDMKKNMLAGQALDQERSDLSNPHDENRTSDETNQEEHVAQPKSESVDIERNREDLLRDNAPSERRFSPEKLYRAALLRSRFADTILKAREKTLDQGEKRDPEKLRRERETLERRKREEKARLQAEAKAAEEAQRLAEAEAAAEAKRKRELEREAARQALLQASISLGIWLLMEKTVEINESTLFLKDLDMLRTVPGEHLPNSVGETSPDHSPEGISGFELGGSNPLEQLGLYMKVEVDDDEDEDVEPNGATANDAEEGEID</sequence>
<dbReference type="PANTHER" id="PTHR46136">
    <property type="entry name" value="TRANSCRIPTION FACTOR GTE8"/>
    <property type="match status" value="1"/>
</dbReference>
<feature type="domain" description="NET" evidence="2">
    <location>
        <begin position="2"/>
        <end position="43"/>
    </location>
</feature>
<name>A0A8D6ZJK3_MUSAM</name>
<feature type="compositionally biased region" description="Acidic residues" evidence="1">
    <location>
        <begin position="389"/>
        <end position="398"/>
    </location>
</feature>